<dbReference type="Pfam" id="PF10431">
    <property type="entry name" value="ClpB_D2-small"/>
    <property type="match status" value="1"/>
</dbReference>
<dbReference type="GO" id="GO:0034605">
    <property type="term" value="P:cellular response to heat"/>
    <property type="evidence" value="ECO:0007669"/>
    <property type="project" value="TreeGrafter"/>
</dbReference>
<keyword evidence="7" id="KW-0378">Hydrolase</keyword>
<evidence type="ECO:0000256" key="1">
    <source>
        <dbReference type="ARBA" id="ARBA00022737"/>
    </source>
</evidence>
<dbReference type="Gene3D" id="1.10.8.60">
    <property type="match status" value="2"/>
</dbReference>
<proteinExistence type="predicted"/>
<dbReference type="InterPro" id="IPR019489">
    <property type="entry name" value="Clp_ATPase_C"/>
</dbReference>
<keyword evidence="8" id="KW-1185">Reference proteome</keyword>
<dbReference type="SUPFAM" id="SSF52540">
    <property type="entry name" value="P-loop containing nucleoside triphosphate hydrolases"/>
    <property type="match status" value="2"/>
</dbReference>
<dbReference type="InterPro" id="IPR001270">
    <property type="entry name" value="ClpA/B"/>
</dbReference>
<gene>
    <name evidence="7" type="ORF">DN068_07690</name>
</gene>
<dbReference type="AlphaFoldDB" id="A0A2W2ADR6"/>
<keyword evidence="2" id="KW-0547">Nucleotide-binding</keyword>
<feature type="domain" description="AAA+ ATPase" evidence="5">
    <location>
        <begin position="565"/>
        <end position="734"/>
    </location>
</feature>
<accession>A0A2W2ADR6</accession>
<dbReference type="GO" id="GO:0006508">
    <property type="term" value="P:proteolysis"/>
    <property type="evidence" value="ECO:0007669"/>
    <property type="project" value="UniProtKB-KW"/>
</dbReference>
<keyword evidence="3 7" id="KW-0067">ATP-binding</keyword>
<dbReference type="Gene3D" id="4.10.860.10">
    <property type="entry name" value="UVR domain"/>
    <property type="match status" value="1"/>
</dbReference>
<dbReference type="SMART" id="SM00382">
    <property type="entry name" value="AAA"/>
    <property type="match status" value="2"/>
</dbReference>
<dbReference type="InterPro" id="IPR003593">
    <property type="entry name" value="AAA+_ATPase"/>
</dbReference>
<dbReference type="Pfam" id="PF02861">
    <property type="entry name" value="Clp_N"/>
    <property type="match status" value="1"/>
</dbReference>
<dbReference type="Proteomes" id="UP000248745">
    <property type="component" value="Unassembled WGS sequence"/>
</dbReference>
<name>A0A2W2ADR6_9BACT</name>
<dbReference type="PANTHER" id="PTHR11638:SF18">
    <property type="entry name" value="HEAT SHOCK PROTEIN 104"/>
    <property type="match status" value="1"/>
</dbReference>
<dbReference type="InterPro" id="IPR027417">
    <property type="entry name" value="P-loop_NTPase"/>
</dbReference>
<dbReference type="Gene3D" id="3.40.50.300">
    <property type="entry name" value="P-loop containing nucleotide triphosphate hydrolases"/>
    <property type="match status" value="2"/>
</dbReference>
<dbReference type="Gene3D" id="1.10.1780.10">
    <property type="entry name" value="Clp, N-terminal domain"/>
    <property type="match status" value="1"/>
</dbReference>
<dbReference type="GO" id="GO:0008233">
    <property type="term" value="F:peptidase activity"/>
    <property type="evidence" value="ECO:0007669"/>
    <property type="project" value="UniProtKB-KW"/>
</dbReference>
<dbReference type="Pfam" id="PF00004">
    <property type="entry name" value="AAA"/>
    <property type="match status" value="1"/>
</dbReference>
<dbReference type="EMBL" id="QKTW01000011">
    <property type="protein sequence ID" value="PZF73595.1"/>
    <property type="molecule type" value="Genomic_DNA"/>
</dbReference>
<comment type="caution">
    <text evidence="7">The sequence shown here is derived from an EMBL/GenBank/DDBJ whole genome shotgun (WGS) entry which is preliminary data.</text>
</comment>
<dbReference type="InterPro" id="IPR036628">
    <property type="entry name" value="Clp_N_dom_sf"/>
</dbReference>
<dbReference type="InterPro" id="IPR050130">
    <property type="entry name" value="ClpA_ClpB"/>
</dbReference>
<evidence type="ECO:0000259" key="6">
    <source>
        <dbReference type="SMART" id="SM01086"/>
    </source>
</evidence>
<feature type="domain" description="AAA+ ATPase" evidence="5">
    <location>
        <begin position="205"/>
        <end position="348"/>
    </location>
</feature>
<dbReference type="GO" id="GO:0005524">
    <property type="term" value="F:ATP binding"/>
    <property type="evidence" value="ECO:0007669"/>
    <property type="project" value="UniProtKB-KW"/>
</dbReference>
<dbReference type="SUPFAM" id="SSF81923">
    <property type="entry name" value="Double Clp-N motif"/>
    <property type="match status" value="1"/>
</dbReference>
<feature type="domain" description="Clp ATPase C-terminal" evidence="6">
    <location>
        <begin position="733"/>
        <end position="823"/>
    </location>
</feature>
<evidence type="ECO:0000259" key="5">
    <source>
        <dbReference type="SMART" id="SM00382"/>
    </source>
</evidence>
<dbReference type="PANTHER" id="PTHR11638">
    <property type="entry name" value="ATP-DEPENDENT CLP PROTEASE"/>
    <property type="match status" value="1"/>
</dbReference>
<keyword evidence="4" id="KW-0143">Chaperone</keyword>
<keyword evidence="7" id="KW-0645">Protease</keyword>
<dbReference type="GO" id="GO:0016887">
    <property type="term" value="F:ATP hydrolysis activity"/>
    <property type="evidence" value="ECO:0007669"/>
    <property type="project" value="InterPro"/>
</dbReference>
<organism evidence="7 8">
    <name type="scientific">Taibaiella soli</name>
    <dbReference type="NCBI Taxonomy" id="1649169"/>
    <lineage>
        <taxon>Bacteria</taxon>
        <taxon>Pseudomonadati</taxon>
        <taxon>Bacteroidota</taxon>
        <taxon>Chitinophagia</taxon>
        <taxon>Chitinophagales</taxon>
        <taxon>Chitinophagaceae</taxon>
        <taxon>Taibaiella</taxon>
    </lineage>
</organism>
<dbReference type="GO" id="GO:0005737">
    <property type="term" value="C:cytoplasm"/>
    <property type="evidence" value="ECO:0007669"/>
    <property type="project" value="TreeGrafter"/>
</dbReference>
<dbReference type="FunFam" id="3.40.50.300:FF:000025">
    <property type="entry name" value="ATP-dependent Clp protease subunit"/>
    <property type="match status" value="1"/>
</dbReference>
<evidence type="ECO:0000313" key="7">
    <source>
        <dbReference type="EMBL" id="PZF73595.1"/>
    </source>
</evidence>
<dbReference type="InterPro" id="IPR041546">
    <property type="entry name" value="ClpA/ClpB_AAA_lid"/>
</dbReference>
<evidence type="ECO:0000256" key="4">
    <source>
        <dbReference type="ARBA" id="ARBA00023186"/>
    </source>
</evidence>
<dbReference type="Pfam" id="PF17871">
    <property type="entry name" value="AAA_lid_9"/>
    <property type="match status" value="1"/>
</dbReference>
<evidence type="ECO:0000313" key="8">
    <source>
        <dbReference type="Proteomes" id="UP000248745"/>
    </source>
</evidence>
<dbReference type="PRINTS" id="PR00300">
    <property type="entry name" value="CLPPROTEASEA"/>
</dbReference>
<dbReference type="OrthoDB" id="9803641at2"/>
<dbReference type="InterPro" id="IPR003959">
    <property type="entry name" value="ATPase_AAA_core"/>
</dbReference>
<evidence type="ECO:0000256" key="2">
    <source>
        <dbReference type="ARBA" id="ARBA00022741"/>
    </source>
</evidence>
<keyword evidence="1" id="KW-0677">Repeat</keyword>
<protein>
    <submittedName>
        <fullName evidence="7">ATP-dependent Clp protease ATP-binding subunit</fullName>
    </submittedName>
</protein>
<dbReference type="Pfam" id="PF07724">
    <property type="entry name" value="AAA_2"/>
    <property type="match status" value="1"/>
</dbReference>
<dbReference type="CDD" id="cd00009">
    <property type="entry name" value="AAA"/>
    <property type="match status" value="1"/>
</dbReference>
<reference evidence="7 8" key="1">
    <citation type="submission" date="2018-06" db="EMBL/GenBank/DDBJ databases">
        <title>Mucibacter soli gen. nov., sp. nov., a new member of the family Chitinophagaceae producing mucin.</title>
        <authorList>
            <person name="Kim M.-K."/>
            <person name="Park S."/>
            <person name="Kim T.-S."/>
            <person name="Joung Y."/>
            <person name="Han J.-H."/>
            <person name="Kim S.B."/>
        </authorList>
    </citation>
    <scope>NUCLEOTIDE SEQUENCE [LARGE SCALE GENOMIC DNA]</scope>
    <source>
        <strain evidence="7 8">R1-15</strain>
    </source>
</reference>
<dbReference type="SMART" id="SM01086">
    <property type="entry name" value="ClpB_D2-small"/>
    <property type="match status" value="1"/>
</dbReference>
<dbReference type="InterPro" id="IPR004176">
    <property type="entry name" value="Clp_R_N"/>
</dbReference>
<dbReference type="RefSeq" id="WP_110998321.1">
    <property type="nucleotide sequence ID" value="NZ_QKTW01000011.1"/>
</dbReference>
<evidence type="ECO:0000256" key="3">
    <source>
        <dbReference type="ARBA" id="ARBA00022840"/>
    </source>
</evidence>
<sequence length="833" mass="93694">MNTLSFTDALQEVLNIAKNYAREYHSDYIDPAHLLKALMHKEIGLRDLITSLKQDPYYISEWAEIRMEDLPKSLHHASTVVANDAVSRVFEEADNVRIRLGLDEISPTCLLVALCKPNIAFNPAQLKSFPLKEKDILDLYIKGHDLQSTLNHESATIGQETTTSFGALYRYCTDKTSLAREGKLDPVFGRDREIRMMTEVLARRTKPNVLLIGEPGVGKTALADGFAQNIAAGKVPEMFKNSLLLELNIGTLLSGAAYKGEVEDRLKSIVGEVKKAGNVILFIDEIHLLLDSKNPLISGAGNTLKPELARGELTVIGATTIEEYRKIIEPEKAFNRRFETITVQEPNEATCVRMLRLLLPNYESHHQIKVQKDAIPECVRLAKRYMKDKRLPDAALDLLDRTMASIKMTDEVTKTDISELKTMLADIIVNEDGLDEQELSSELRWLYDNINNRVSPVLLGLLHDETDFNKLSTVTERQQYITTMLVELDLLADKKYDEVSRNEIAAVISHKTGIPIGKIQSQEKERILNMEHYLKNRMVGQEHALKVISEAVIESRSGIQKAGQPIGSFFFLGPTGTGKTELAKTIAEFLFNDKKAMIRFDMSEFKEEHSAALLYGAPPGYVGYEEGGLLVNQIRQKPYSVVLFDEIEKAHQSVFDIFLQIMDEGVIHDKLGKEGDFSNAIVIFTSNIASQWVTEKFESGHIPSSNELMEKMAGHFRPEFLARLTEIVPFGPITEDMAVRIFDIQMRGLLQSLERMEIKLNISPEAKTKFATNGFNSKYGARQISGVIRNQVRRPVSKMLIAGQLKKNDVVEIAIDSQKNLTWTVNNLAVTQN</sequence>
<dbReference type="CDD" id="cd19499">
    <property type="entry name" value="RecA-like_ClpB_Hsp104-like"/>
    <property type="match status" value="1"/>
</dbReference>